<protein>
    <submittedName>
        <fullName evidence="6">Cutinase</fullName>
    </submittedName>
</protein>
<evidence type="ECO:0000256" key="4">
    <source>
        <dbReference type="ARBA" id="ARBA00023157"/>
    </source>
</evidence>
<organism evidence="6 7">
    <name type="scientific">Corynebacterium cystitidis DSM 20524</name>
    <dbReference type="NCBI Taxonomy" id="1121357"/>
    <lineage>
        <taxon>Bacteria</taxon>
        <taxon>Bacillati</taxon>
        <taxon>Actinomycetota</taxon>
        <taxon>Actinomycetes</taxon>
        <taxon>Mycobacteriales</taxon>
        <taxon>Corynebacteriaceae</taxon>
        <taxon>Corynebacterium</taxon>
    </lineage>
</organism>
<dbReference type="PANTHER" id="PTHR33630:SF9">
    <property type="entry name" value="CUTINASE 4"/>
    <property type="match status" value="1"/>
</dbReference>
<keyword evidence="2" id="KW-0719">Serine esterase</keyword>
<evidence type="ECO:0000256" key="2">
    <source>
        <dbReference type="ARBA" id="ARBA00022487"/>
    </source>
</evidence>
<keyword evidence="5" id="KW-0732">Signal</keyword>
<evidence type="ECO:0000256" key="5">
    <source>
        <dbReference type="SAM" id="SignalP"/>
    </source>
</evidence>
<dbReference type="InterPro" id="IPR029058">
    <property type="entry name" value="AB_hydrolase_fold"/>
</dbReference>
<dbReference type="GO" id="GO:0052689">
    <property type="term" value="F:carboxylic ester hydrolase activity"/>
    <property type="evidence" value="ECO:0007669"/>
    <property type="project" value="UniProtKB-KW"/>
</dbReference>
<dbReference type="RefSeq" id="WP_092260372.1">
    <property type="nucleotide sequence ID" value="NZ_CP047199.1"/>
</dbReference>
<feature type="signal peptide" evidence="5">
    <location>
        <begin position="1"/>
        <end position="31"/>
    </location>
</feature>
<dbReference type="Gene3D" id="3.40.50.1820">
    <property type="entry name" value="alpha/beta hydrolase"/>
    <property type="match status" value="1"/>
</dbReference>
<dbReference type="SMART" id="SM01110">
    <property type="entry name" value="Cutinase"/>
    <property type="match status" value="1"/>
</dbReference>
<reference evidence="7" key="1">
    <citation type="submission" date="2016-10" db="EMBL/GenBank/DDBJ databases">
        <authorList>
            <person name="Varghese N."/>
            <person name="Submissions S."/>
        </authorList>
    </citation>
    <scope>NUCLEOTIDE SEQUENCE [LARGE SCALE GENOMIC DNA]</scope>
    <source>
        <strain evidence="7">DSM 20524</strain>
    </source>
</reference>
<dbReference type="AlphaFoldDB" id="A0A1H9VR99"/>
<dbReference type="SUPFAM" id="SSF53474">
    <property type="entry name" value="alpha/beta-Hydrolases"/>
    <property type="match status" value="1"/>
</dbReference>
<dbReference type="PANTHER" id="PTHR33630">
    <property type="entry name" value="CUTINASE RV1984C-RELATED-RELATED"/>
    <property type="match status" value="1"/>
</dbReference>
<comment type="similarity">
    <text evidence="1">Belongs to the cutinase family.</text>
</comment>
<sequence length="503" mass="52672">MLSARTVIALGLSASLAQSLAVSQATTPAQAFEVSANCTPVHVLQAGGTGMSNRFHTAEPQPLFDNGYNPADELQIEFGARNVSGFNISYPSSLGAFSALHGDEFGYEMSTFGESRLAGVQTALDEVQMVAAHCPETKFIFAGYSQGAAVVGDVAALIANGEVTGITADDIAAVLLVADPGRARIDDHSNRPQPAKLYGPLPPGEMGANFEIINGGGTGVHGAREGMAGPRQRDFAELYGKVLSLCNAEDLSCSSPQDSLIRVLADYASRVDKDVPGDLESGPILKEFLSQVFAGVEVDEAAEAAGLTLAQLPAITHIIIELHEYGDLAYDHSGNGLDPAELFGLILIAALPNLMHEAVTAEYLGGILGAVADILAAASPEAAVWIRVVVDTLYALDAAETLYKDVSYAGHLPRITTATEMRQAAAHHATTVAMAAVAEVSGLDGALADPTHANTVLTAQLAGDFGPKHMSYYKGGYYIESLRGQDYAQQWLEAVTRGVLADD</sequence>
<proteinExistence type="inferred from homology"/>
<dbReference type="STRING" id="1121357.SAMN05661109_02354"/>
<name>A0A1H9VR99_9CORY</name>
<gene>
    <name evidence="6" type="ORF">SAMN05661109_02354</name>
</gene>
<accession>A0A1H9VR99</accession>
<evidence type="ECO:0000313" key="7">
    <source>
        <dbReference type="Proteomes" id="UP000198929"/>
    </source>
</evidence>
<evidence type="ECO:0000256" key="3">
    <source>
        <dbReference type="ARBA" id="ARBA00022801"/>
    </source>
</evidence>
<keyword evidence="4" id="KW-1015">Disulfide bond</keyword>
<dbReference type="Pfam" id="PF01083">
    <property type="entry name" value="Cutinase"/>
    <property type="match status" value="1"/>
</dbReference>
<dbReference type="EMBL" id="FOGQ01000013">
    <property type="protein sequence ID" value="SES23763.1"/>
    <property type="molecule type" value="Genomic_DNA"/>
</dbReference>
<keyword evidence="3" id="KW-0378">Hydrolase</keyword>
<keyword evidence="7" id="KW-1185">Reference proteome</keyword>
<evidence type="ECO:0000313" key="6">
    <source>
        <dbReference type="EMBL" id="SES23763.1"/>
    </source>
</evidence>
<evidence type="ECO:0000256" key="1">
    <source>
        <dbReference type="ARBA" id="ARBA00007534"/>
    </source>
</evidence>
<dbReference type="Proteomes" id="UP000198929">
    <property type="component" value="Unassembled WGS sequence"/>
</dbReference>
<feature type="chain" id="PRO_5011514624" evidence="5">
    <location>
        <begin position="32"/>
        <end position="503"/>
    </location>
</feature>
<dbReference type="InterPro" id="IPR000675">
    <property type="entry name" value="Cutinase/axe"/>
</dbReference>